<dbReference type="EMBL" id="CP062222">
    <property type="protein sequence ID" value="QTC92966.1"/>
    <property type="molecule type" value="Genomic_DNA"/>
</dbReference>
<keyword evidence="1" id="KW-0472">Membrane</keyword>
<evidence type="ECO:0000313" key="2">
    <source>
        <dbReference type="EMBL" id="QTC92966.1"/>
    </source>
</evidence>
<organism evidence="2 3">
    <name type="scientific">Brevundimonas goettingensis</name>
    <dbReference type="NCBI Taxonomy" id="2774190"/>
    <lineage>
        <taxon>Bacteria</taxon>
        <taxon>Pseudomonadati</taxon>
        <taxon>Pseudomonadota</taxon>
        <taxon>Alphaproteobacteria</taxon>
        <taxon>Caulobacterales</taxon>
        <taxon>Caulobacteraceae</taxon>
        <taxon>Brevundimonas</taxon>
    </lineage>
</organism>
<evidence type="ECO:0000256" key="1">
    <source>
        <dbReference type="SAM" id="Phobius"/>
    </source>
</evidence>
<keyword evidence="1" id="KW-1133">Transmembrane helix</keyword>
<feature type="transmembrane region" description="Helical" evidence="1">
    <location>
        <begin position="78"/>
        <end position="96"/>
    </location>
</feature>
<dbReference type="AlphaFoldDB" id="A0A975GWS4"/>
<evidence type="ECO:0000313" key="3">
    <source>
        <dbReference type="Proteomes" id="UP000663918"/>
    </source>
</evidence>
<keyword evidence="1" id="KW-0812">Transmembrane</keyword>
<name>A0A975GWS4_9CAUL</name>
<proteinExistence type="predicted"/>
<dbReference type="KEGG" id="bgoe:IFJ75_09035"/>
<keyword evidence="3" id="KW-1185">Reference proteome</keyword>
<protein>
    <submittedName>
        <fullName evidence="2">Uncharacterized protein</fullName>
    </submittedName>
</protein>
<dbReference type="Proteomes" id="UP000663918">
    <property type="component" value="Chromosome"/>
</dbReference>
<feature type="transmembrane region" description="Helical" evidence="1">
    <location>
        <begin position="36"/>
        <end position="58"/>
    </location>
</feature>
<accession>A0A975GWS4</accession>
<reference evidence="2" key="1">
    <citation type="submission" date="2020-09" db="EMBL/GenBank/DDBJ databases">
        <title>Brevundimonas sp. LVF2 isolated from a puddle in Goettingen, Germany.</title>
        <authorList>
            <person name="Friedrich I."/>
            <person name="Klassen A."/>
            <person name="Hannes N."/>
            <person name="Schneider D."/>
            <person name="Hertel R."/>
            <person name="Daniel R."/>
        </authorList>
    </citation>
    <scope>NUCLEOTIDE SEQUENCE</scope>
    <source>
        <strain evidence="2">LVF2</strain>
    </source>
</reference>
<dbReference type="RefSeq" id="WP_207932243.1">
    <property type="nucleotide sequence ID" value="NZ_CP062222.1"/>
</dbReference>
<gene>
    <name evidence="2" type="ORF">IFJ75_09035</name>
</gene>
<sequence>MTPEHKMAALFAAETPPARDFAFEARMVQRIAMRRFWARIAAMIPLAVAAAAGLWGLQPLGPEAARMLEQAGAATPDLLPALAVVGVTGATALWLVRTLRDYRRA</sequence>